<dbReference type="PANTHER" id="PTHR28629">
    <property type="entry name" value="TRIOKINASE/FMN CYCLASE"/>
    <property type="match status" value="1"/>
</dbReference>
<sequence length="549" mass="57168">MSSKKLINSVDSCVDEALYGLVRASEGLSLLKGHRVVIRSDLDNLRGKVALLSGGGSGHEPAHGGYVGAGMLSAAVAGGVFASPPPASILAAILCLHNAGAAGVLLIVKNYTGDRLNFGLAAEQARNHGITVDMVIVADDCAFDRPSKAGRRGLCGTVLIHKLAGALAEEGCPLDQIVLKMTEVLKRIGTLGVGLSPCSVPGCLPSFDLPPGDMELGLGIHGEPGIKRSKVASADEVVKLMIDQMTNPDSQSHLPLKSGDSVVVCVNNLGALSCLEMGVVTRAAIICLENQGVVVARVMSGSFMTSLEMAGVSLTLVRANQETLRLFDARTTALAWPHLSNVCVTGCRYISDPPAMRPLSHVMRKTLERVCFTLLEKQEELNSLDRAAGDGDCGNTHAQAARAIQEWLQDHRVPGCPGKLLSVLAGLVQEKMGGSSGALYSLFLTAAAGHVTEEQSSAAAWASAIHAGTEAMRRCGASACVGVLFICLWAIMCLLTKRATLGAEGTCNLTAQAGRASYIAAERLTLPDPGAVAVAATLRAVLEVLEGQK</sequence>
<dbReference type="Gene3D" id="3.30.1180.20">
    <property type="entry name" value="Dihydroxyacetone kinase, domain 2"/>
    <property type="match status" value="1"/>
</dbReference>
<keyword evidence="10" id="KW-0170">Cobalt</keyword>
<reference evidence="19" key="2">
    <citation type="submission" date="2025-09" db="UniProtKB">
        <authorList>
            <consortium name="Ensembl"/>
        </authorList>
    </citation>
    <scope>IDENTIFICATION</scope>
</reference>
<dbReference type="GO" id="GO:0050354">
    <property type="term" value="F:triokinase activity"/>
    <property type="evidence" value="ECO:0007669"/>
    <property type="project" value="UniProtKB-EC"/>
</dbReference>
<dbReference type="SMART" id="SM01120">
    <property type="entry name" value="Dak2"/>
    <property type="match status" value="1"/>
</dbReference>
<dbReference type="Pfam" id="PF02733">
    <property type="entry name" value="Dak1"/>
    <property type="match status" value="1"/>
</dbReference>
<dbReference type="PROSITE" id="PS51480">
    <property type="entry name" value="DHAL"/>
    <property type="match status" value="1"/>
</dbReference>
<dbReference type="InterPro" id="IPR004007">
    <property type="entry name" value="DhaL_dom"/>
</dbReference>
<dbReference type="InterPro" id="IPR050861">
    <property type="entry name" value="Dihydroxyacetone_Kinase"/>
</dbReference>
<comment type="subunit">
    <text evidence="13">Homodimer. Interacts with IFIH1 (via the CARD domains), the interaction is inhibited by viral infection.</text>
</comment>
<dbReference type="EC" id="2.7.1.28" evidence="3"/>
<evidence type="ECO:0000256" key="12">
    <source>
        <dbReference type="ARBA" id="ARBA00045490"/>
    </source>
</evidence>
<evidence type="ECO:0000256" key="2">
    <source>
        <dbReference type="ARBA" id="ARBA00012107"/>
    </source>
</evidence>
<keyword evidence="20" id="KW-1185">Reference proteome</keyword>
<evidence type="ECO:0000256" key="11">
    <source>
        <dbReference type="ARBA" id="ARBA00032426"/>
    </source>
</evidence>
<dbReference type="SUPFAM" id="SSF82549">
    <property type="entry name" value="DAK1/DegV-like"/>
    <property type="match status" value="1"/>
</dbReference>
<feature type="domain" description="DhaL" evidence="17">
    <location>
        <begin position="361"/>
        <end position="543"/>
    </location>
</feature>
<dbReference type="InterPro" id="IPR036117">
    <property type="entry name" value="DhaL_dom_sf"/>
</dbReference>
<dbReference type="GO" id="GO:0034012">
    <property type="term" value="F:FAD-AMP lyase (cyclizing) activity"/>
    <property type="evidence" value="ECO:0007669"/>
    <property type="project" value="UniProtKB-EC"/>
</dbReference>
<evidence type="ECO:0000256" key="10">
    <source>
        <dbReference type="ARBA" id="ARBA00023285"/>
    </source>
</evidence>
<dbReference type="AlphaFoldDB" id="A0A7N8YPX7"/>
<dbReference type="GeneTree" id="ENSGT00390000015415"/>
<comment type="catalytic activity">
    <reaction evidence="16">
        <text>dihydroxyacetone + ATP = dihydroxyacetone phosphate + ADP + H(+)</text>
        <dbReference type="Rhea" id="RHEA:15773"/>
        <dbReference type="ChEBI" id="CHEBI:15378"/>
        <dbReference type="ChEBI" id="CHEBI:16016"/>
        <dbReference type="ChEBI" id="CHEBI:30616"/>
        <dbReference type="ChEBI" id="CHEBI:57642"/>
        <dbReference type="ChEBI" id="CHEBI:456216"/>
        <dbReference type="EC" id="2.7.1.29"/>
    </reaction>
</comment>
<evidence type="ECO:0000259" key="18">
    <source>
        <dbReference type="PROSITE" id="PS51481"/>
    </source>
</evidence>
<evidence type="ECO:0000256" key="14">
    <source>
        <dbReference type="ARBA" id="ARBA00047974"/>
    </source>
</evidence>
<evidence type="ECO:0000256" key="13">
    <source>
        <dbReference type="ARBA" id="ARBA00046681"/>
    </source>
</evidence>
<organism evidence="19 20">
    <name type="scientific">Mastacembelus armatus</name>
    <name type="common">zig-zag eel</name>
    <dbReference type="NCBI Taxonomy" id="205130"/>
    <lineage>
        <taxon>Eukaryota</taxon>
        <taxon>Metazoa</taxon>
        <taxon>Chordata</taxon>
        <taxon>Craniata</taxon>
        <taxon>Vertebrata</taxon>
        <taxon>Euteleostomi</taxon>
        <taxon>Actinopterygii</taxon>
        <taxon>Neopterygii</taxon>
        <taxon>Teleostei</taxon>
        <taxon>Neoteleostei</taxon>
        <taxon>Acanthomorphata</taxon>
        <taxon>Anabantaria</taxon>
        <taxon>Synbranchiformes</taxon>
        <taxon>Mastacembelidae</taxon>
        <taxon>Mastacembelus</taxon>
    </lineage>
</organism>
<evidence type="ECO:0000256" key="8">
    <source>
        <dbReference type="ARBA" id="ARBA00022777"/>
    </source>
</evidence>
<evidence type="ECO:0000256" key="16">
    <source>
        <dbReference type="ARBA" id="ARBA00048898"/>
    </source>
</evidence>
<comment type="cofactor">
    <cofactor evidence="1">
        <name>Co(2+)</name>
        <dbReference type="ChEBI" id="CHEBI:48828"/>
    </cofactor>
</comment>
<evidence type="ECO:0000256" key="6">
    <source>
        <dbReference type="ARBA" id="ARBA00022679"/>
    </source>
</evidence>
<keyword evidence="7" id="KW-0547">Nucleotide-binding</keyword>
<dbReference type="GO" id="GO:0005829">
    <property type="term" value="C:cytosol"/>
    <property type="evidence" value="ECO:0007669"/>
    <property type="project" value="TreeGrafter"/>
</dbReference>
<name>A0A7N8YPX7_9TELE</name>
<dbReference type="InterPro" id="IPR004006">
    <property type="entry name" value="DhaK_dom"/>
</dbReference>
<evidence type="ECO:0000256" key="1">
    <source>
        <dbReference type="ARBA" id="ARBA00001941"/>
    </source>
</evidence>
<dbReference type="Pfam" id="PF02734">
    <property type="entry name" value="Dak2"/>
    <property type="match status" value="2"/>
</dbReference>
<dbReference type="PANTHER" id="PTHR28629:SF4">
    <property type="entry name" value="TRIOKINASE_FMN CYCLASE"/>
    <property type="match status" value="1"/>
</dbReference>
<dbReference type="EC" id="2.7.1.29" evidence="2"/>
<evidence type="ECO:0000313" key="19">
    <source>
        <dbReference type="Ensembl" id="ENSMAMP00000064460.1"/>
    </source>
</evidence>
<dbReference type="Proteomes" id="UP000261640">
    <property type="component" value="Unplaced"/>
</dbReference>
<evidence type="ECO:0000256" key="7">
    <source>
        <dbReference type="ARBA" id="ARBA00022741"/>
    </source>
</evidence>
<comment type="catalytic activity">
    <reaction evidence="14">
        <text>D-glyceraldehyde + ATP = D-glyceraldehyde 3-phosphate + ADP + H(+)</text>
        <dbReference type="Rhea" id="RHEA:13941"/>
        <dbReference type="ChEBI" id="CHEBI:15378"/>
        <dbReference type="ChEBI" id="CHEBI:17378"/>
        <dbReference type="ChEBI" id="CHEBI:30616"/>
        <dbReference type="ChEBI" id="CHEBI:59776"/>
        <dbReference type="ChEBI" id="CHEBI:456216"/>
        <dbReference type="EC" id="2.7.1.28"/>
    </reaction>
</comment>
<dbReference type="EC" id="4.6.1.15" evidence="4"/>
<comment type="catalytic activity">
    <reaction evidence="15">
        <text>FAD = riboflavin cyclic-4',5'-phosphate + AMP + H(+)</text>
        <dbReference type="Rhea" id="RHEA:13729"/>
        <dbReference type="ChEBI" id="CHEBI:15378"/>
        <dbReference type="ChEBI" id="CHEBI:57692"/>
        <dbReference type="ChEBI" id="CHEBI:76202"/>
        <dbReference type="ChEBI" id="CHEBI:456215"/>
        <dbReference type="EC" id="4.6.1.15"/>
    </reaction>
</comment>
<comment type="function">
    <text evidence="12">Catalyzes both the phosphorylation of dihydroxyacetone and of glyceraldehyde, and the splitting of ribonucleoside diphosphate-X compounds among which FAD is the best substrate. Represses IFIH1-mediated cellular antiviral response.</text>
</comment>
<dbReference type="GO" id="GO:0019563">
    <property type="term" value="P:glycerol catabolic process"/>
    <property type="evidence" value="ECO:0007669"/>
    <property type="project" value="TreeGrafter"/>
</dbReference>
<evidence type="ECO:0000256" key="4">
    <source>
        <dbReference type="ARBA" id="ARBA00012578"/>
    </source>
</evidence>
<proteinExistence type="predicted"/>
<dbReference type="Gene3D" id="3.40.50.10440">
    <property type="entry name" value="Dihydroxyacetone kinase, domain 1"/>
    <property type="match status" value="1"/>
</dbReference>
<dbReference type="Ensembl" id="ENSMAMT00000056034.1">
    <property type="protein sequence ID" value="ENSMAMP00000064460.1"/>
    <property type="gene ID" value="ENSMAMG00000009682.2"/>
</dbReference>
<dbReference type="SUPFAM" id="SSF101473">
    <property type="entry name" value="DhaL-like"/>
    <property type="match status" value="1"/>
</dbReference>
<keyword evidence="6" id="KW-0808">Transferase</keyword>
<evidence type="ECO:0000313" key="20">
    <source>
        <dbReference type="Proteomes" id="UP000261640"/>
    </source>
</evidence>
<evidence type="ECO:0000256" key="9">
    <source>
        <dbReference type="ARBA" id="ARBA00022840"/>
    </source>
</evidence>
<dbReference type="Gene3D" id="1.25.40.340">
    <property type="match status" value="2"/>
</dbReference>
<dbReference type="PROSITE" id="PS51481">
    <property type="entry name" value="DHAK"/>
    <property type="match status" value="1"/>
</dbReference>
<reference evidence="19" key="1">
    <citation type="submission" date="2025-08" db="UniProtKB">
        <authorList>
            <consortium name="Ensembl"/>
        </authorList>
    </citation>
    <scope>IDENTIFICATION</scope>
</reference>
<keyword evidence="8" id="KW-0418">Kinase</keyword>
<dbReference type="GO" id="GO:0004371">
    <property type="term" value="F:glycerone kinase activity"/>
    <property type="evidence" value="ECO:0007669"/>
    <property type="project" value="UniProtKB-EC"/>
</dbReference>
<accession>A0A7N8YPX7</accession>
<evidence type="ECO:0000259" key="17">
    <source>
        <dbReference type="PROSITE" id="PS51480"/>
    </source>
</evidence>
<evidence type="ECO:0000256" key="15">
    <source>
        <dbReference type="ARBA" id="ARBA00048526"/>
    </source>
</evidence>
<evidence type="ECO:0000256" key="5">
    <source>
        <dbReference type="ARBA" id="ARBA00018932"/>
    </source>
</evidence>
<dbReference type="GO" id="GO:0005524">
    <property type="term" value="F:ATP binding"/>
    <property type="evidence" value="ECO:0007669"/>
    <property type="project" value="UniProtKB-KW"/>
</dbReference>
<feature type="domain" description="DhaK" evidence="18">
    <location>
        <begin position="9"/>
        <end position="336"/>
    </location>
</feature>
<keyword evidence="9" id="KW-0067">ATP-binding</keyword>
<evidence type="ECO:0000256" key="3">
    <source>
        <dbReference type="ARBA" id="ARBA00012110"/>
    </source>
</evidence>
<protein>
    <recommendedName>
        <fullName evidence="5">Triokinase/FMN cyclase</fullName>
        <ecNumber evidence="3">2.7.1.28</ecNumber>
        <ecNumber evidence="2">2.7.1.29</ecNumber>
        <ecNumber evidence="4">4.6.1.15</ecNumber>
    </recommendedName>
    <alternativeName>
        <fullName evidence="11">Bifunctional ATP-dependent dihydroxyacetone kinase/FAD-AMP lyase (cyclizing)</fullName>
    </alternativeName>
</protein>